<sequence>MPKVLVNWSEFELGAEAQPAEAQGYLDAQTGAVFVVATETADLLQALLAEAPPDASVDRVIEGADVPDWQKDALREAWLLEENPGHHLIHLADADLQEVGRDLADFAATVHDAALRRTLERMIEERAAVRRFREVVQGTFREREKWFVFQEQRRREKATAWLAAHGVDVEWALSEPLAEDLTRPTPRQHLLRGVLKFTQAAAQLPGVTRIALLGSLTRDEPEPKDADVLVTVSDAMELAPHAKAGRQLAGHAQQLNRGADVFLADERGDYLGRACHWRECAPDIRASCDALHCGRRPYLHDDLRDIRLKSDLVATPPIELWPAVDVRVPTPDDVERVLLAPLRARAAAHRPGSNGA</sequence>
<evidence type="ECO:0000313" key="1">
    <source>
        <dbReference type="EMBL" id="OIR01533.1"/>
    </source>
</evidence>
<dbReference type="InterPro" id="IPR005361">
    <property type="entry name" value="UPF0158"/>
</dbReference>
<accession>A0A1J5SBF3</accession>
<gene>
    <name evidence="1" type="ORF">GALL_164340</name>
</gene>
<dbReference type="AlphaFoldDB" id="A0A1J5SBF3"/>
<dbReference type="EMBL" id="MLJW01000083">
    <property type="protein sequence ID" value="OIR01533.1"/>
    <property type="molecule type" value="Genomic_DNA"/>
</dbReference>
<protein>
    <submittedName>
        <fullName evidence="1">Uncharacterized protein</fullName>
    </submittedName>
</protein>
<name>A0A1J5SBF3_9ZZZZ</name>
<reference evidence="1" key="1">
    <citation type="submission" date="2016-10" db="EMBL/GenBank/DDBJ databases">
        <title>Sequence of Gallionella enrichment culture.</title>
        <authorList>
            <person name="Poehlein A."/>
            <person name="Muehling M."/>
            <person name="Daniel R."/>
        </authorList>
    </citation>
    <scope>NUCLEOTIDE SEQUENCE</scope>
</reference>
<dbReference type="Pfam" id="PF03682">
    <property type="entry name" value="UPF0158"/>
    <property type="match status" value="1"/>
</dbReference>
<proteinExistence type="predicted"/>
<comment type="caution">
    <text evidence="1">The sequence shown here is derived from an EMBL/GenBank/DDBJ whole genome shotgun (WGS) entry which is preliminary data.</text>
</comment>
<organism evidence="1">
    <name type="scientific">mine drainage metagenome</name>
    <dbReference type="NCBI Taxonomy" id="410659"/>
    <lineage>
        <taxon>unclassified sequences</taxon>
        <taxon>metagenomes</taxon>
        <taxon>ecological metagenomes</taxon>
    </lineage>
</organism>